<comment type="subcellular location">
    <subcellularLocation>
        <location evidence="1">Nucleus</location>
        <location evidence="1">Nuclear pore complex</location>
    </subcellularLocation>
</comment>
<name>A0A8S1J8B3_9CHLO</name>
<accession>A0A8S1J8B3</accession>
<keyword evidence="5" id="KW-0811">Translocation</keyword>
<dbReference type="GO" id="GO:0051028">
    <property type="term" value="P:mRNA transport"/>
    <property type="evidence" value="ECO:0007669"/>
    <property type="project" value="UniProtKB-UniRule"/>
</dbReference>
<dbReference type="PANTHER" id="PTHR21527:SF6">
    <property type="entry name" value="NUCLEOPORIN NUP35"/>
    <property type="match status" value="1"/>
</dbReference>
<dbReference type="InterPro" id="IPR035979">
    <property type="entry name" value="RBD_domain_sf"/>
</dbReference>
<comment type="caution">
    <text evidence="11">The sequence shown here is derived from an EMBL/GenBank/DDBJ whole genome shotgun (WGS) entry which is preliminary data.</text>
</comment>
<dbReference type="SUPFAM" id="SSF54928">
    <property type="entry name" value="RNA-binding domain, RBD"/>
    <property type="match status" value="1"/>
</dbReference>
<feature type="region of interest" description="Disordered" evidence="9">
    <location>
        <begin position="1"/>
        <end position="122"/>
    </location>
</feature>
<feature type="domain" description="RRM Nup35-type" evidence="10">
    <location>
        <begin position="122"/>
        <end position="205"/>
    </location>
</feature>
<evidence type="ECO:0000256" key="8">
    <source>
        <dbReference type="PROSITE-ProRule" id="PRU00804"/>
    </source>
</evidence>
<proteinExistence type="predicted"/>
<dbReference type="Gene3D" id="3.30.70.330">
    <property type="match status" value="1"/>
</dbReference>
<evidence type="ECO:0000256" key="2">
    <source>
        <dbReference type="ARBA" id="ARBA00022448"/>
    </source>
</evidence>
<evidence type="ECO:0000256" key="5">
    <source>
        <dbReference type="ARBA" id="ARBA00023010"/>
    </source>
</evidence>
<dbReference type="Proteomes" id="UP000708148">
    <property type="component" value="Unassembled WGS sequence"/>
</dbReference>
<dbReference type="GO" id="GO:0003676">
    <property type="term" value="F:nucleic acid binding"/>
    <property type="evidence" value="ECO:0007669"/>
    <property type="project" value="InterPro"/>
</dbReference>
<keyword evidence="12" id="KW-1185">Reference proteome</keyword>
<dbReference type="PROSITE" id="PS51472">
    <property type="entry name" value="RRM_NUP35"/>
    <property type="match status" value="1"/>
</dbReference>
<dbReference type="PANTHER" id="PTHR21527">
    <property type="entry name" value="NUCLEOPORIN NUP35"/>
    <property type="match status" value="1"/>
</dbReference>
<organism evidence="11 12">
    <name type="scientific">Ostreobium quekettii</name>
    <dbReference type="NCBI Taxonomy" id="121088"/>
    <lineage>
        <taxon>Eukaryota</taxon>
        <taxon>Viridiplantae</taxon>
        <taxon>Chlorophyta</taxon>
        <taxon>core chlorophytes</taxon>
        <taxon>Ulvophyceae</taxon>
        <taxon>TCBD clade</taxon>
        <taxon>Bryopsidales</taxon>
        <taxon>Ostreobineae</taxon>
        <taxon>Ostreobiaceae</taxon>
        <taxon>Ostreobium</taxon>
    </lineage>
</organism>
<feature type="region of interest" description="Disordered" evidence="9">
    <location>
        <begin position="257"/>
        <end position="288"/>
    </location>
</feature>
<evidence type="ECO:0000256" key="1">
    <source>
        <dbReference type="ARBA" id="ARBA00004567"/>
    </source>
</evidence>
<protein>
    <recommendedName>
        <fullName evidence="10">RRM Nup35-type domain-containing protein</fullName>
    </recommendedName>
</protein>
<keyword evidence="2 8" id="KW-0813">Transport</keyword>
<dbReference type="OrthoDB" id="511399at2759"/>
<dbReference type="Pfam" id="PF05172">
    <property type="entry name" value="RRM_Nup35"/>
    <property type="match status" value="1"/>
</dbReference>
<evidence type="ECO:0000256" key="4">
    <source>
        <dbReference type="ARBA" id="ARBA00022927"/>
    </source>
</evidence>
<reference evidence="11" key="1">
    <citation type="submission" date="2020-12" db="EMBL/GenBank/DDBJ databases">
        <authorList>
            <person name="Iha C."/>
        </authorList>
    </citation>
    <scope>NUCLEOTIDE SEQUENCE</scope>
</reference>
<evidence type="ECO:0000256" key="3">
    <source>
        <dbReference type="ARBA" id="ARBA00022816"/>
    </source>
</evidence>
<evidence type="ECO:0000256" key="7">
    <source>
        <dbReference type="ARBA" id="ARBA00023242"/>
    </source>
</evidence>
<keyword evidence="7 8" id="KW-0539">Nucleus</keyword>
<dbReference type="InterPro" id="IPR012677">
    <property type="entry name" value="Nucleotide-bd_a/b_plait_sf"/>
</dbReference>
<gene>
    <name evidence="11" type="ORF">OSTQU699_LOCUS8775</name>
</gene>
<dbReference type="InterPro" id="IPR007846">
    <property type="entry name" value="RRM_NUP35_dom"/>
</dbReference>
<dbReference type="GO" id="GO:0044613">
    <property type="term" value="C:nuclear pore central transport channel"/>
    <property type="evidence" value="ECO:0007669"/>
    <property type="project" value="TreeGrafter"/>
</dbReference>
<dbReference type="AlphaFoldDB" id="A0A8S1J8B3"/>
<dbReference type="GO" id="GO:0044615">
    <property type="term" value="C:nuclear pore nuclear basket"/>
    <property type="evidence" value="ECO:0007669"/>
    <property type="project" value="TreeGrafter"/>
</dbReference>
<evidence type="ECO:0000256" key="6">
    <source>
        <dbReference type="ARBA" id="ARBA00023132"/>
    </source>
</evidence>
<keyword evidence="6 8" id="KW-0906">Nuclear pore complex</keyword>
<feature type="compositionally biased region" description="Low complexity" evidence="9">
    <location>
        <begin position="34"/>
        <end position="47"/>
    </location>
</feature>
<evidence type="ECO:0000313" key="12">
    <source>
        <dbReference type="Proteomes" id="UP000708148"/>
    </source>
</evidence>
<evidence type="ECO:0000256" key="9">
    <source>
        <dbReference type="SAM" id="MobiDB-lite"/>
    </source>
</evidence>
<dbReference type="GO" id="GO:0006607">
    <property type="term" value="P:NLS-bearing protein import into nucleus"/>
    <property type="evidence" value="ECO:0007669"/>
    <property type="project" value="TreeGrafter"/>
</dbReference>
<sequence length="300" mass="32360">MDGDSPTHALPADREHYTRILFLPPALTNRGDDPSGSSPRRSASGRSQTPGRTPASLPPPPPRNSIFDEPTSSAGEWLNAAPRSPRVAAAFPAPSPSYTTDYPRTPGPGTAGTQPQVHQSSQVEDEWVTVFGITQNDRDLILKEFYSCGEIETSGTFGGPSTSNWVNIKYKTKAGALRALNRHGDLIDGRLIVGVMPLSTKDRAVINRELSDTRQDVPTPSDLGDVWTPQAGVVTGPAGGTPYPWHRPTFPVVYSETPSREVHNDRPPSPVARTPLSRPGNMPTPAKGWLSPLKEFIMGT</sequence>
<dbReference type="EMBL" id="CAJHUC010002216">
    <property type="protein sequence ID" value="CAD7703418.1"/>
    <property type="molecule type" value="Genomic_DNA"/>
</dbReference>
<feature type="compositionally biased region" description="Polar residues" evidence="9">
    <location>
        <begin position="111"/>
        <end position="122"/>
    </location>
</feature>
<evidence type="ECO:0000313" key="11">
    <source>
        <dbReference type="EMBL" id="CAD7703418.1"/>
    </source>
</evidence>
<keyword evidence="4" id="KW-0653">Protein transport</keyword>
<evidence type="ECO:0000259" key="10">
    <source>
        <dbReference type="PROSITE" id="PS51472"/>
    </source>
</evidence>
<dbReference type="GO" id="GO:0017056">
    <property type="term" value="F:structural constituent of nuclear pore"/>
    <property type="evidence" value="ECO:0007669"/>
    <property type="project" value="TreeGrafter"/>
</dbReference>
<dbReference type="CDD" id="cd12441">
    <property type="entry name" value="RRM_Nup53_like"/>
    <property type="match status" value="1"/>
</dbReference>
<keyword evidence="3 8" id="KW-0509">mRNA transport</keyword>
<dbReference type="GO" id="GO:0006999">
    <property type="term" value="P:nuclear pore organization"/>
    <property type="evidence" value="ECO:0007669"/>
    <property type="project" value="TreeGrafter"/>
</dbReference>
<dbReference type="GO" id="GO:0005543">
    <property type="term" value="F:phospholipid binding"/>
    <property type="evidence" value="ECO:0007669"/>
    <property type="project" value="TreeGrafter"/>
</dbReference>